<dbReference type="CDD" id="cd01543">
    <property type="entry name" value="PBP1_XylR"/>
    <property type="match status" value="1"/>
</dbReference>
<dbReference type="SUPFAM" id="SSF46689">
    <property type="entry name" value="Homeodomain-like"/>
    <property type="match status" value="1"/>
</dbReference>
<dbReference type="PANTHER" id="PTHR30146:SF24">
    <property type="entry name" value="XYLOSE OPERON REGULATORY PROTEIN"/>
    <property type="match status" value="1"/>
</dbReference>
<dbReference type="PANTHER" id="PTHR30146">
    <property type="entry name" value="LACI-RELATED TRANSCRIPTIONAL REPRESSOR"/>
    <property type="match status" value="1"/>
</dbReference>
<dbReference type="PROSITE" id="PS01124">
    <property type="entry name" value="HTH_ARAC_FAMILY_2"/>
    <property type="match status" value="1"/>
</dbReference>
<dbReference type="InterPro" id="IPR018060">
    <property type="entry name" value="HTH_AraC"/>
</dbReference>
<sequence length="385" mass="43581">MKRTHSVALLIETSNSYARGVLEGIAKYVRLHERWSIYLPEQERGGQPPAWLSEWKGDGIIARVETDKIAAILRNTGLPIVDVSAARHLPDIPWVETNDEAIAQMAAEHLMERGFQNFAFCGDPSFNWSNWRKQYFAQIIKNEGRQYFELDSVSQNSSEYSWSVEQNELVKWLKKLPRPVGIFACFDIKARALLDACRELEIAVPEEVAVLGVDNDHLLCELADPPLSSVRCNASRAGFEAAHLLDRMMAGESVNPNALLIEPIGVETRQSTDILAIDDPEIAHAVSFIRKNAYSGINVNDVLQEIPISRRAMEHRFQKLLGRTPHQEIIRLKIDRVKNLLTETELSLFEIANCAGFQHEEYLSVAFKKAVGIPPSQYRRQHSNL</sequence>
<dbReference type="Proteomes" id="UP000317171">
    <property type="component" value="Chromosome"/>
</dbReference>
<dbReference type="InterPro" id="IPR046335">
    <property type="entry name" value="LacI/GalR-like_sensor"/>
</dbReference>
<evidence type="ECO:0000256" key="2">
    <source>
        <dbReference type="ARBA" id="ARBA00023125"/>
    </source>
</evidence>
<dbReference type="SUPFAM" id="SSF53822">
    <property type="entry name" value="Periplasmic binding protein-like I"/>
    <property type="match status" value="1"/>
</dbReference>
<dbReference type="GO" id="GO:0000976">
    <property type="term" value="F:transcription cis-regulatory region binding"/>
    <property type="evidence" value="ECO:0007669"/>
    <property type="project" value="TreeGrafter"/>
</dbReference>
<dbReference type="Pfam" id="PF12833">
    <property type="entry name" value="HTH_18"/>
    <property type="match status" value="1"/>
</dbReference>
<reference evidence="5 6" key="1">
    <citation type="submission" date="2019-02" db="EMBL/GenBank/DDBJ databases">
        <title>Deep-cultivation of Planctomycetes and their phenomic and genomic characterization uncovers novel biology.</title>
        <authorList>
            <person name="Wiegand S."/>
            <person name="Jogler M."/>
            <person name="Boedeker C."/>
            <person name="Pinto D."/>
            <person name="Vollmers J."/>
            <person name="Rivas-Marin E."/>
            <person name="Kohn T."/>
            <person name="Peeters S.H."/>
            <person name="Heuer A."/>
            <person name="Rast P."/>
            <person name="Oberbeckmann S."/>
            <person name="Bunk B."/>
            <person name="Jeske O."/>
            <person name="Meyerdierks A."/>
            <person name="Storesund J.E."/>
            <person name="Kallscheuer N."/>
            <person name="Luecker S."/>
            <person name="Lage O.M."/>
            <person name="Pohl T."/>
            <person name="Merkel B.J."/>
            <person name="Hornburger P."/>
            <person name="Mueller R.-W."/>
            <person name="Bruemmer F."/>
            <person name="Labrenz M."/>
            <person name="Spormann A.M."/>
            <person name="Op den Camp H."/>
            <person name="Overmann J."/>
            <person name="Amann R."/>
            <person name="Jetten M.S.M."/>
            <person name="Mascher T."/>
            <person name="Medema M.H."/>
            <person name="Devos D.P."/>
            <person name="Kaster A.-K."/>
            <person name="Ovreas L."/>
            <person name="Rohde M."/>
            <person name="Galperin M.Y."/>
            <person name="Jogler C."/>
        </authorList>
    </citation>
    <scope>NUCLEOTIDE SEQUENCE [LARGE SCALE GENOMIC DNA]</scope>
    <source>
        <strain evidence="5 6">Pan241w</strain>
    </source>
</reference>
<dbReference type="InterPro" id="IPR028082">
    <property type="entry name" value="Peripla_BP_I"/>
</dbReference>
<evidence type="ECO:0000313" key="6">
    <source>
        <dbReference type="Proteomes" id="UP000317171"/>
    </source>
</evidence>
<dbReference type="Gene3D" id="1.10.10.60">
    <property type="entry name" value="Homeodomain-like"/>
    <property type="match status" value="1"/>
</dbReference>
<proteinExistence type="predicted"/>
<accession>A0A517R8S8</accession>
<dbReference type="InterPro" id="IPR054031">
    <property type="entry name" value="XylR_PBP1"/>
</dbReference>
<dbReference type="KEGG" id="gaz:Pan241w_03630"/>
<dbReference type="SMART" id="SM00342">
    <property type="entry name" value="HTH_ARAC"/>
    <property type="match status" value="1"/>
</dbReference>
<dbReference type="Pfam" id="PF13377">
    <property type="entry name" value="Peripla_BP_3"/>
    <property type="match status" value="1"/>
</dbReference>
<keyword evidence="3" id="KW-0804">Transcription</keyword>
<dbReference type="InterPro" id="IPR018062">
    <property type="entry name" value="HTH_AraC-typ_CS"/>
</dbReference>
<dbReference type="EMBL" id="CP036269">
    <property type="protein sequence ID" value="QDT40307.1"/>
    <property type="molecule type" value="Genomic_DNA"/>
</dbReference>
<dbReference type="OrthoDB" id="9795616at2"/>
<keyword evidence="1" id="KW-0805">Transcription regulation</keyword>
<dbReference type="Pfam" id="PF22177">
    <property type="entry name" value="PBP1_XylR"/>
    <property type="match status" value="1"/>
</dbReference>
<keyword evidence="6" id="KW-1185">Reference proteome</keyword>
<dbReference type="AlphaFoldDB" id="A0A517R8S8"/>
<gene>
    <name evidence="5" type="primary">xylR_2</name>
    <name evidence="5" type="ORF">Pan241w_03630</name>
</gene>
<keyword evidence="2" id="KW-0238">DNA-binding</keyword>
<evidence type="ECO:0000256" key="3">
    <source>
        <dbReference type="ARBA" id="ARBA00023163"/>
    </source>
</evidence>
<dbReference type="InterPro" id="IPR009057">
    <property type="entry name" value="Homeodomain-like_sf"/>
</dbReference>
<evidence type="ECO:0000313" key="5">
    <source>
        <dbReference type="EMBL" id="QDT40307.1"/>
    </source>
</evidence>
<evidence type="ECO:0000256" key="1">
    <source>
        <dbReference type="ARBA" id="ARBA00023015"/>
    </source>
</evidence>
<evidence type="ECO:0000259" key="4">
    <source>
        <dbReference type="PROSITE" id="PS01124"/>
    </source>
</evidence>
<dbReference type="Gene3D" id="3.40.50.2300">
    <property type="match status" value="2"/>
</dbReference>
<dbReference type="RefSeq" id="WP_145210030.1">
    <property type="nucleotide sequence ID" value="NZ_CP036269.1"/>
</dbReference>
<dbReference type="PROSITE" id="PS00041">
    <property type="entry name" value="HTH_ARAC_FAMILY_1"/>
    <property type="match status" value="1"/>
</dbReference>
<feature type="domain" description="HTH araC/xylS-type" evidence="4">
    <location>
        <begin position="283"/>
        <end position="381"/>
    </location>
</feature>
<dbReference type="GO" id="GO:0003700">
    <property type="term" value="F:DNA-binding transcription factor activity"/>
    <property type="evidence" value="ECO:0007669"/>
    <property type="project" value="InterPro"/>
</dbReference>
<protein>
    <submittedName>
        <fullName evidence="5">Xylose operon regulatory protein</fullName>
    </submittedName>
</protein>
<organism evidence="5 6">
    <name type="scientific">Gimesia alba</name>
    <dbReference type="NCBI Taxonomy" id="2527973"/>
    <lineage>
        <taxon>Bacteria</taxon>
        <taxon>Pseudomonadati</taxon>
        <taxon>Planctomycetota</taxon>
        <taxon>Planctomycetia</taxon>
        <taxon>Planctomycetales</taxon>
        <taxon>Planctomycetaceae</taxon>
        <taxon>Gimesia</taxon>
    </lineage>
</organism>
<name>A0A517R8S8_9PLAN</name>